<dbReference type="InterPro" id="IPR023213">
    <property type="entry name" value="CAT-like_dom_sf"/>
</dbReference>
<dbReference type="Proteomes" id="UP000030687">
    <property type="component" value="Unassembled WGS sequence"/>
</dbReference>
<dbReference type="PANTHER" id="PTHR31623:SF83">
    <property type="entry name" value="ACETYL-COA-BENZYLALCOHOL ACETYLTRANSFERASE-LIKE"/>
    <property type="match status" value="1"/>
</dbReference>
<dbReference type="EMBL" id="KI537036">
    <property type="protein sequence ID" value="ESR34076.1"/>
    <property type="molecule type" value="Genomic_DNA"/>
</dbReference>
<dbReference type="KEGG" id="cic:CICLE_v10006612mg"/>
<dbReference type="AlphaFoldDB" id="V4SAT6"/>
<dbReference type="GO" id="GO:0016746">
    <property type="term" value="F:acyltransferase activity"/>
    <property type="evidence" value="ECO:0007669"/>
    <property type="project" value="UniProtKB-KW"/>
</dbReference>
<dbReference type="Gene3D" id="3.30.559.10">
    <property type="entry name" value="Chloramphenicol acetyltransferase-like domain"/>
    <property type="match status" value="2"/>
</dbReference>
<evidence type="ECO:0000313" key="6">
    <source>
        <dbReference type="Proteomes" id="UP000030687"/>
    </source>
</evidence>
<evidence type="ECO:0000256" key="4">
    <source>
        <dbReference type="SAM" id="MobiDB-lite"/>
    </source>
</evidence>
<keyword evidence="6" id="KW-1185">Reference proteome</keyword>
<reference evidence="5 6" key="1">
    <citation type="submission" date="2013-10" db="EMBL/GenBank/DDBJ databases">
        <authorList>
            <consortium name="International Citrus Genome Consortium"/>
            <person name="Jenkins J."/>
            <person name="Schmutz J."/>
            <person name="Prochnik S."/>
            <person name="Rokhsar D."/>
            <person name="Gmitter F."/>
            <person name="Ollitrault P."/>
            <person name="Machado M."/>
            <person name="Talon M."/>
            <person name="Wincker P."/>
            <person name="Jaillon O."/>
            <person name="Morgante M."/>
        </authorList>
    </citation>
    <scope>NUCLEOTIDE SEQUENCE</scope>
    <source>
        <strain evidence="6">cv. Clemenules</strain>
    </source>
</reference>
<accession>V4SAT6</accession>
<gene>
    <name evidence="5" type="ORF">CICLE_v10006612mg</name>
</gene>
<evidence type="ECO:0000256" key="3">
    <source>
        <dbReference type="ARBA" id="ARBA00023315"/>
    </source>
</evidence>
<organism evidence="5 6">
    <name type="scientific">Citrus clementina</name>
    <name type="common">Clementine</name>
    <name type="synonym">Citrus deliciosa x Citrus sinensis</name>
    <dbReference type="NCBI Taxonomy" id="85681"/>
    <lineage>
        <taxon>Eukaryota</taxon>
        <taxon>Viridiplantae</taxon>
        <taxon>Streptophyta</taxon>
        <taxon>Embryophyta</taxon>
        <taxon>Tracheophyta</taxon>
        <taxon>Spermatophyta</taxon>
        <taxon>Magnoliopsida</taxon>
        <taxon>eudicotyledons</taxon>
        <taxon>Gunneridae</taxon>
        <taxon>Pentapetalae</taxon>
        <taxon>rosids</taxon>
        <taxon>malvids</taxon>
        <taxon>Sapindales</taxon>
        <taxon>Rutaceae</taxon>
        <taxon>Aurantioideae</taxon>
        <taxon>Citrus</taxon>
    </lineage>
</organism>
<evidence type="ECO:0000313" key="5">
    <source>
        <dbReference type="EMBL" id="ESR34076.1"/>
    </source>
</evidence>
<evidence type="ECO:0000256" key="1">
    <source>
        <dbReference type="ARBA" id="ARBA00009861"/>
    </source>
</evidence>
<proteinExistence type="inferred from homology"/>
<dbReference type="eggNOG" id="ENOG502RGDR">
    <property type="taxonomic scope" value="Eukaryota"/>
</dbReference>
<name>V4SAT6_CITCL</name>
<dbReference type="OMA" id="SWCRFPW"/>
<dbReference type="Pfam" id="PF02458">
    <property type="entry name" value="Transferase"/>
    <property type="match status" value="1"/>
</dbReference>
<dbReference type="PANTHER" id="PTHR31623">
    <property type="entry name" value="F21J9.9"/>
    <property type="match status" value="1"/>
</dbReference>
<protein>
    <recommendedName>
        <fullName evidence="7">Vinorine synthase-like</fullName>
    </recommendedName>
</protein>
<dbReference type="InParanoid" id="V4SAT6"/>
<evidence type="ECO:0008006" key="7">
    <source>
        <dbReference type="Google" id="ProtNLM"/>
    </source>
</evidence>
<feature type="region of interest" description="Disordered" evidence="4">
    <location>
        <begin position="444"/>
        <end position="469"/>
    </location>
</feature>
<comment type="similarity">
    <text evidence="1">Belongs to the plant acyltransferase family.</text>
</comment>
<dbReference type="Gramene" id="ESR34076">
    <property type="protein sequence ID" value="ESR34076"/>
    <property type="gene ID" value="CICLE_v10006612mg"/>
</dbReference>
<evidence type="ECO:0000256" key="2">
    <source>
        <dbReference type="ARBA" id="ARBA00022679"/>
    </source>
</evidence>
<keyword evidence="2" id="KW-0808">Transferase</keyword>
<keyword evidence="3" id="KW-0012">Acyltransferase</keyword>
<sequence>MEVQILSKKLIKPSIISIPNHPKHMKVSFIDQHAPPVYMPFIFYYPANDNNNNKPQNIVTINLLQKSLSEILTLYYPLAGRYDSENALVNCNDEGVEFIEAKVDGQLSRILNGEFETDLLNKFLPNGYAESATSPLLATQINMFNCGGLAIGICMSHRIADGFAFSTFINAWAKSCRLGLNEVSSPSFELGIFFPAVRDLPNIEAAAAPLKSGLKIVTKRFLFDGKAITKLKAEVDDRQVTRVQMVIALIWKAHISALRAKRGHLRDFLLMLPMNLRGKTVPRVSENCYGNLYKFTNPRFNADESNMELHNFVDLIGNAFRNPSLDSAKTDEFGDDDFFSAVIDSYKEYCEELNKDEADVCTYTSCCRFPIYVDFGWGKPAWVSGIRMSFETVILLDNKEGNAIEAWFHSRAAKANQIFPHQITVNHALFLILTAKARSKSPTVITKEGSTVEKKKKHAKKTNPEAAPSRYCNLQQGHGQAVSSTIFSRSWPKNMISFILGSDYWKGSSKKSLIKDFSKQLRN</sequence>